<keyword evidence="7" id="KW-0238">DNA-binding</keyword>
<dbReference type="PANTHER" id="PTHR30050">
    <property type="entry name" value="CHROMOSOMAL REPLICATION INITIATOR PROTEIN DNAA"/>
    <property type="match status" value="1"/>
</dbReference>
<dbReference type="InterPro" id="IPR003593">
    <property type="entry name" value="AAA+_ATPase"/>
</dbReference>
<evidence type="ECO:0000256" key="5">
    <source>
        <dbReference type="ARBA" id="ARBA00022840"/>
    </source>
</evidence>
<dbReference type="GO" id="GO:0006275">
    <property type="term" value="P:regulation of DNA replication"/>
    <property type="evidence" value="ECO:0007669"/>
    <property type="project" value="InterPro"/>
</dbReference>
<evidence type="ECO:0000313" key="12">
    <source>
        <dbReference type="Proteomes" id="UP001174909"/>
    </source>
</evidence>
<dbReference type="InterPro" id="IPR027417">
    <property type="entry name" value="P-loop_NTPase"/>
</dbReference>
<dbReference type="Gene3D" id="3.40.50.300">
    <property type="entry name" value="P-loop containing nucleotide triphosphate hydrolases"/>
    <property type="match status" value="1"/>
</dbReference>
<dbReference type="CDD" id="cd00009">
    <property type="entry name" value="AAA"/>
    <property type="match status" value="1"/>
</dbReference>
<dbReference type="GO" id="GO:0008289">
    <property type="term" value="F:lipid binding"/>
    <property type="evidence" value="ECO:0007669"/>
    <property type="project" value="UniProtKB-KW"/>
</dbReference>
<dbReference type="GO" id="GO:0003688">
    <property type="term" value="F:DNA replication origin binding"/>
    <property type="evidence" value="ECO:0007669"/>
    <property type="project" value="InterPro"/>
</dbReference>
<feature type="region of interest" description="Disordered" evidence="8">
    <location>
        <begin position="85"/>
        <end position="124"/>
    </location>
</feature>
<dbReference type="FunFam" id="3.40.50.300:FF:000668">
    <property type="entry name" value="Chromosomal replication initiator protein DnaA"/>
    <property type="match status" value="1"/>
</dbReference>
<dbReference type="CDD" id="cd06571">
    <property type="entry name" value="Bac_DnaA_C"/>
    <property type="match status" value="1"/>
</dbReference>
<dbReference type="InterPro" id="IPR010921">
    <property type="entry name" value="Trp_repressor/repl_initiator"/>
</dbReference>
<keyword evidence="2" id="KW-0963">Cytoplasm</keyword>
<dbReference type="PANTHER" id="PTHR30050:SF2">
    <property type="entry name" value="CHROMOSOMAL REPLICATION INITIATOR PROTEIN DNAA"/>
    <property type="match status" value="1"/>
</dbReference>
<evidence type="ECO:0000256" key="8">
    <source>
        <dbReference type="SAM" id="MobiDB-lite"/>
    </source>
</evidence>
<dbReference type="Gene3D" id="1.10.1750.10">
    <property type="match status" value="1"/>
</dbReference>
<evidence type="ECO:0000256" key="2">
    <source>
        <dbReference type="ARBA" id="ARBA00022490"/>
    </source>
</evidence>
<keyword evidence="3" id="KW-0235">DNA replication</keyword>
<dbReference type="AlphaFoldDB" id="A0AA35SGV3"/>
<dbReference type="HAMAP" id="MF_00377">
    <property type="entry name" value="DnaA_bact"/>
    <property type="match status" value="1"/>
</dbReference>
<organism evidence="11 12">
    <name type="scientific">Geodia barretti</name>
    <name type="common">Barrett's horny sponge</name>
    <dbReference type="NCBI Taxonomy" id="519541"/>
    <lineage>
        <taxon>Eukaryota</taxon>
        <taxon>Metazoa</taxon>
        <taxon>Porifera</taxon>
        <taxon>Demospongiae</taxon>
        <taxon>Heteroscleromorpha</taxon>
        <taxon>Tetractinellida</taxon>
        <taxon>Astrophorina</taxon>
        <taxon>Geodiidae</taxon>
        <taxon>Geodia</taxon>
    </lineage>
</organism>
<dbReference type="GO" id="GO:0005524">
    <property type="term" value="F:ATP binding"/>
    <property type="evidence" value="ECO:0007669"/>
    <property type="project" value="UniProtKB-KW"/>
</dbReference>
<evidence type="ECO:0000313" key="11">
    <source>
        <dbReference type="EMBL" id="CAI8029865.1"/>
    </source>
</evidence>
<proteinExistence type="inferred from homology"/>
<keyword evidence="5" id="KW-0067">ATP-binding</keyword>
<dbReference type="PRINTS" id="PR00051">
    <property type="entry name" value="DNAA"/>
</dbReference>
<feature type="domain" description="Chromosomal replication initiator DnaA C-terminal" evidence="10">
    <location>
        <begin position="374"/>
        <end position="443"/>
    </location>
</feature>
<comment type="caution">
    <text evidence="11">The sequence shown here is derived from an EMBL/GenBank/DDBJ whole genome shotgun (WGS) entry which is preliminary data.</text>
</comment>
<feature type="domain" description="AAA+ ATPase" evidence="9">
    <location>
        <begin position="157"/>
        <end position="363"/>
    </location>
</feature>
<dbReference type="InterPro" id="IPR038454">
    <property type="entry name" value="DnaA_N_sf"/>
</dbReference>
<name>A0AA35SGV3_GEOBA</name>
<keyword evidence="4" id="KW-0547">Nucleotide-binding</keyword>
<keyword evidence="6" id="KW-0446">Lipid-binding</keyword>
<dbReference type="Pfam" id="PF08299">
    <property type="entry name" value="Bac_DnaA_C"/>
    <property type="match status" value="1"/>
</dbReference>
<evidence type="ECO:0000259" key="9">
    <source>
        <dbReference type="SMART" id="SM00382"/>
    </source>
</evidence>
<dbReference type="Proteomes" id="UP001174909">
    <property type="component" value="Unassembled WGS sequence"/>
</dbReference>
<evidence type="ECO:0000256" key="1">
    <source>
        <dbReference type="ARBA" id="ARBA00006583"/>
    </source>
</evidence>
<evidence type="ECO:0000256" key="6">
    <source>
        <dbReference type="ARBA" id="ARBA00023121"/>
    </source>
</evidence>
<dbReference type="SMART" id="SM00382">
    <property type="entry name" value="AAA"/>
    <property type="match status" value="1"/>
</dbReference>
<protein>
    <submittedName>
        <fullName evidence="11">Chromosomal replication initiator protein DnaA</fullName>
    </submittedName>
</protein>
<feature type="compositionally biased region" description="Polar residues" evidence="8">
    <location>
        <begin position="93"/>
        <end position="124"/>
    </location>
</feature>
<sequence>MLMRHTPNEVWLEILERLSDTARQDVYLHQAVPLSITTDALNIAVPSAYTRARIEERFRVDIQRVLATLIGAQCALILTVDEPTSEGSEDFGGTQNEGNFNQLPNSRRTSNTHAPMPSVQNETGLNPSYRFDRFIVGSSNMICHATALAVSENPGRDYNPLFIYGGVGLGKTHLLHAIGNRLLAYQPDSKVLYVTSETFMNEYVESIVNRGSAQGFRTKYRTADMLLIDDIQFLQAKEGTQEEFFNTFNALHMNSNQIVMSSDRTPDNLENLEERLQSRFQSGMVAEISMPQYEIRIAILRQKCRDQGLDNLPDDVLSYVAEVVTTNIRELEGTLVRLIAQATILKEDLTLDFARQVLSDVGTPSPIRHRKTATSRAIQTTVTDYFGIETEDLVSQKRTKELVQPRQIAMYMCRELTQMSYSNIAQAFNRENHTTVIHACRQVEKMIQEDDEARQMVLLLLDQFR</sequence>
<dbReference type="Gene3D" id="3.30.300.180">
    <property type="match status" value="1"/>
</dbReference>
<dbReference type="SUPFAM" id="SSF48295">
    <property type="entry name" value="TrpR-like"/>
    <property type="match status" value="1"/>
</dbReference>
<dbReference type="EMBL" id="CASHTH010002442">
    <property type="protein sequence ID" value="CAI8029865.1"/>
    <property type="molecule type" value="Genomic_DNA"/>
</dbReference>
<evidence type="ECO:0000256" key="3">
    <source>
        <dbReference type="ARBA" id="ARBA00022705"/>
    </source>
</evidence>
<dbReference type="Pfam" id="PF00308">
    <property type="entry name" value="Bac_DnaA"/>
    <property type="match status" value="1"/>
</dbReference>
<dbReference type="NCBIfam" id="TIGR00362">
    <property type="entry name" value="DnaA"/>
    <property type="match status" value="1"/>
</dbReference>
<evidence type="ECO:0000256" key="7">
    <source>
        <dbReference type="ARBA" id="ARBA00023125"/>
    </source>
</evidence>
<comment type="similarity">
    <text evidence="1">Belongs to the DnaA family.</text>
</comment>
<dbReference type="InterPro" id="IPR020591">
    <property type="entry name" value="Chromosome_initiator_DnaA-like"/>
</dbReference>
<dbReference type="SUPFAM" id="SSF52540">
    <property type="entry name" value="P-loop containing nucleoside triphosphate hydrolases"/>
    <property type="match status" value="1"/>
</dbReference>
<dbReference type="InterPro" id="IPR013159">
    <property type="entry name" value="DnaA_C"/>
</dbReference>
<dbReference type="GO" id="GO:0006270">
    <property type="term" value="P:DNA replication initiation"/>
    <property type="evidence" value="ECO:0007669"/>
    <property type="project" value="InterPro"/>
</dbReference>
<dbReference type="Gene3D" id="1.10.8.60">
    <property type="match status" value="1"/>
</dbReference>
<keyword evidence="12" id="KW-1185">Reference proteome</keyword>
<dbReference type="GO" id="GO:0005886">
    <property type="term" value="C:plasma membrane"/>
    <property type="evidence" value="ECO:0007669"/>
    <property type="project" value="TreeGrafter"/>
</dbReference>
<evidence type="ECO:0000256" key="4">
    <source>
        <dbReference type="ARBA" id="ARBA00022741"/>
    </source>
</evidence>
<dbReference type="SMART" id="SM00760">
    <property type="entry name" value="Bac_DnaA_C"/>
    <property type="match status" value="1"/>
</dbReference>
<dbReference type="InterPro" id="IPR001957">
    <property type="entry name" value="Chromosome_initiator_DnaA"/>
</dbReference>
<accession>A0AA35SGV3</accession>
<evidence type="ECO:0000259" key="10">
    <source>
        <dbReference type="SMART" id="SM00760"/>
    </source>
</evidence>
<gene>
    <name evidence="11" type="ORF">GBAR_LOCUS16950</name>
</gene>
<reference evidence="11" key="1">
    <citation type="submission" date="2023-03" db="EMBL/GenBank/DDBJ databases">
        <authorList>
            <person name="Steffen K."/>
            <person name="Cardenas P."/>
        </authorList>
    </citation>
    <scope>NUCLEOTIDE SEQUENCE</scope>
</reference>
<dbReference type="InterPro" id="IPR013317">
    <property type="entry name" value="DnaA_dom"/>
</dbReference>